<feature type="domain" description="OBG-type G" evidence="5">
    <location>
        <begin position="254"/>
        <end position="405"/>
    </location>
</feature>
<feature type="domain" description="Obg" evidence="6">
    <location>
        <begin position="93"/>
        <end position="253"/>
    </location>
</feature>
<dbReference type="InterPro" id="IPR006169">
    <property type="entry name" value="GTP1_OBG_dom"/>
</dbReference>
<dbReference type="GO" id="GO:0000287">
    <property type="term" value="F:magnesium ion binding"/>
    <property type="evidence" value="ECO:0007669"/>
    <property type="project" value="InterPro"/>
</dbReference>
<dbReference type="GO" id="GO:0003924">
    <property type="term" value="F:GTPase activity"/>
    <property type="evidence" value="ECO:0007669"/>
    <property type="project" value="InterPro"/>
</dbReference>
<dbReference type="NCBIfam" id="TIGR02729">
    <property type="entry name" value="Obg_CgtA"/>
    <property type="match status" value="1"/>
</dbReference>
<dbReference type="PANTHER" id="PTHR11702:SF44">
    <property type="entry name" value="GTP-BINDING PROTEIN OBGC, CHLOROPLASTIC"/>
    <property type="match status" value="1"/>
</dbReference>
<dbReference type="InterPro" id="IPR031167">
    <property type="entry name" value="G_OBG"/>
</dbReference>
<dbReference type="Pfam" id="PF01018">
    <property type="entry name" value="GTP1_OBG"/>
    <property type="match status" value="1"/>
</dbReference>
<dbReference type="GO" id="GO:0005525">
    <property type="term" value="F:GTP binding"/>
    <property type="evidence" value="ECO:0007669"/>
    <property type="project" value="UniProtKB-KW"/>
</dbReference>
<dbReference type="EMBL" id="JALJOV010002088">
    <property type="protein sequence ID" value="KAK9834951.1"/>
    <property type="molecule type" value="Genomic_DNA"/>
</dbReference>
<dbReference type="PROSITE" id="PS51710">
    <property type="entry name" value="G_OBG"/>
    <property type="match status" value="1"/>
</dbReference>
<dbReference type="CDD" id="cd01898">
    <property type="entry name" value="Obg"/>
    <property type="match status" value="1"/>
</dbReference>
<dbReference type="GO" id="GO:0005739">
    <property type="term" value="C:mitochondrion"/>
    <property type="evidence" value="ECO:0007669"/>
    <property type="project" value="TreeGrafter"/>
</dbReference>
<keyword evidence="3" id="KW-0342">GTP-binding</keyword>
<dbReference type="FunFam" id="2.70.210.12:FF:000001">
    <property type="entry name" value="GTPase Obg"/>
    <property type="match status" value="1"/>
</dbReference>
<dbReference type="PRINTS" id="PR00326">
    <property type="entry name" value="GTP1OBG"/>
</dbReference>
<dbReference type="AlphaFoldDB" id="A0AAW1RNL9"/>
<evidence type="ECO:0000256" key="4">
    <source>
        <dbReference type="SAM" id="MobiDB-lite"/>
    </source>
</evidence>
<dbReference type="InterPro" id="IPR006074">
    <property type="entry name" value="GTP1-OBG_CS"/>
</dbReference>
<dbReference type="NCBIfam" id="NF008956">
    <property type="entry name" value="PRK12299.1"/>
    <property type="match status" value="1"/>
</dbReference>
<feature type="region of interest" description="Disordered" evidence="4">
    <location>
        <begin position="35"/>
        <end position="60"/>
    </location>
</feature>
<dbReference type="SUPFAM" id="SSF82051">
    <property type="entry name" value="Obg GTP-binding protein N-terminal domain"/>
    <property type="match status" value="1"/>
</dbReference>
<dbReference type="PROSITE" id="PS00905">
    <property type="entry name" value="GTP1_OBG"/>
    <property type="match status" value="1"/>
</dbReference>
<dbReference type="SUPFAM" id="SSF52540">
    <property type="entry name" value="P-loop containing nucleoside triphosphate hydrolases"/>
    <property type="match status" value="1"/>
</dbReference>
<comment type="caution">
    <text evidence="7">The sequence shown here is derived from an EMBL/GenBank/DDBJ whole genome shotgun (WGS) entry which is preliminary data.</text>
</comment>
<dbReference type="InterPro" id="IPR045086">
    <property type="entry name" value="OBG_GTPase"/>
</dbReference>
<dbReference type="HAMAP" id="MF_01454">
    <property type="entry name" value="GTPase_Obg"/>
    <property type="match status" value="1"/>
</dbReference>
<dbReference type="InterPro" id="IPR006073">
    <property type="entry name" value="GTP-bd"/>
</dbReference>
<dbReference type="InterPro" id="IPR027417">
    <property type="entry name" value="P-loop_NTPase"/>
</dbReference>
<reference evidence="7 8" key="1">
    <citation type="journal article" date="2024" name="Nat. Commun.">
        <title>Phylogenomics reveals the evolutionary origins of lichenization in chlorophyte algae.</title>
        <authorList>
            <person name="Puginier C."/>
            <person name="Libourel C."/>
            <person name="Otte J."/>
            <person name="Skaloud P."/>
            <person name="Haon M."/>
            <person name="Grisel S."/>
            <person name="Petersen M."/>
            <person name="Berrin J.G."/>
            <person name="Delaux P.M."/>
            <person name="Dal Grande F."/>
            <person name="Keller J."/>
        </authorList>
    </citation>
    <scope>NUCLEOTIDE SEQUENCE [LARGE SCALE GENOMIC DNA]</scope>
    <source>
        <strain evidence="7 8">SAG 2523</strain>
    </source>
</reference>
<dbReference type="InterPro" id="IPR014100">
    <property type="entry name" value="GTP-bd_Obg/CgtA"/>
</dbReference>
<organism evidence="7 8">
    <name type="scientific">Apatococcus fuscideae</name>
    <dbReference type="NCBI Taxonomy" id="2026836"/>
    <lineage>
        <taxon>Eukaryota</taxon>
        <taxon>Viridiplantae</taxon>
        <taxon>Chlorophyta</taxon>
        <taxon>core chlorophytes</taxon>
        <taxon>Trebouxiophyceae</taxon>
        <taxon>Chlorellales</taxon>
        <taxon>Chlorellaceae</taxon>
        <taxon>Apatococcus</taxon>
    </lineage>
</organism>
<accession>A0AAW1RNL9</accession>
<keyword evidence="8" id="KW-1185">Reference proteome</keyword>
<evidence type="ECO:0000259" key="5">
    <source>
        <dbReference type="PROSITE" id="PS51710"/>
    </source>
</evidence>
<sequence length="405" mass="42817">MLVFCSGAGALRNLASNRLGLTALARCLSPSDCLYSSTSATTTSRRSRGGKRPIDRGQGQVPKLQAQAIEFDLEDEADFEEVDLPKKSLPAEVRCFDTARINVEAGCGGRGCTAFRREKFVPKGGPSGGNGGEGGSVWMEAHAGLNSLSSFRRQVHFKATPGAPGSGSNKHGASGKDTVITVPPGTVVRRNDDGDVEVIAELLHAGQRALLATGGRGGRGNASFKTAADNAPTMSEHGEKGQEMWLDLELKLVADVGIIGVPNAGKSTLLSVVSAAKPKVAPYPFTTLTPNLGVCELDFRTTVFADIPGLLEGAHTGTGLGHEFLRHTQRCRLLIHVVDGSSPDPVGDWKAIQTELELFNPELLDKPQGQCFCTPAIWNNAHGWTDAAASAVRIALNREMGFVLP</sequence>
<dbReference type="PANTHER" id="PTHR11702">
    <property type="entry name" value="DEVELOPMENTALLY REGULATED GTP-BINDING PROTEIN-RELATED"/>
    <property type="match status" value="1"/>
</dbReference>
<evidence type="ECO:0000313" key="7">
    <source>
        <dbReference type="EMBL" id="KAK9834951.1"/>
    </source>
</evidence>
<dbReference type="InterPro" id="IPR036726">
    <property type="entry name" value="GTP1_OBG_dom_sf"/>
</dbReference>
<keyword evidence="2" id="KW-0547">Nucleotide-binding</keyword>
<evidence type="ECO:0000256" key="1">
    <source>
        <dbReference type="ARBA" id="ARBA00007699"/>
    </source>
</evidence>
<comment type="similarity">
    <text evidence="1">Belongs to the TRAFAC class OBG-HflX-like GTPase superfamily. OBG GTPase family.</text>
</comment>
<dbReference type="Gene3D" id="3.40.50.300">
    <property type="entry name" value="P-loop containing nucleotide triphosphate hydrolases"/>
    <property type="match status" value="1"/>
</dbReference>
<proteinExistence type="inferred from homology"/>
<gene>
    <name evidence="7" type="ORF">WJX84_007503</name>
</gene>
<name>A0AAW1RNL9_9CHLO</name>
<protein>
    <submittedName>
        <fullName evidence="7">Uncharacterized protein</fullName>
    </submittedName>
</protein>
<dbReference type="Gene3D" id="2.70.210.12">
    <property type="entry name" value="GTP1/OBG domain"/>
    <property type="match status" value="1"/>
</dbReference>
<dbReference type="PROSITE" id="PS51883">
    <property type="entry name" value="OBG"/>
    <property type="match status" value="1"/>
</dbReference>
<dbReference type="Proteomes" id="UP001485043">
    <property type="component" value="Unassembled WGS sequence"/>
</dbReference>
<feature type="region of interest" description="Disordered" evidence="4">
    <location>
        <begin position="158"/>
        <end position="187"/>
    </location>
</feature>
<dbReference type="GO" id="GO:0042254">
    <property type="term" value="P:ribosome biogenesis"/>
    <property type="evidence" value="ECO:0007669"/>
    <property type="project" value="UniProtKB-UniRule"/>
</dbReference>
<evidence type="ECO:0000259" key="6">
    <source>
        <dbReference type="PROSITE" id="PS51883"/>
    </source>
</evidence>
<evidence type="ECO:0000256" key="3">
    <source>
        <dbReference type="ARBA" id="ARBA00023134"/>
    </source>
</evidence>
<dbReference type="Pfam" id="PF01926">
    <property type="entry name" value="MMR_HSR1"/>
    <property type="match status" value="1"/>
</dbReference>
<evidence type="ECO:0000256" key="2">
    <source>
        <dbReference type="ARBA" id="ARBA00022741"/>
    </source>
</evidence>
<evidence type="ECO:0000313" key="8">
    <source>
        <dbReference type="Proteomes" id="UP001485043"/>
    </source>
</evidence>